<dbReference type="Gene3D" id="3.40.30.10">
    <property type="entry name" value="Glutaredoxin"/>
    <property type="match status" value="1"/>
</dbReference>
<dbReference type="InterPro" id="IPR029071">
    <property type="entry name" value="Ubiquitin-like_domsf"/>
</dbReference>
<evidence type="ECO:0000313" key="3">
    <source>
        <dbReference type="EMBL" id="CCC50932.1"/>
    </source>
</evidence>
<dbReference type="SMART" id="SM00594">
    <property type="entry name" value="UAS"/>
    <property type="match status" value="1"/>
</dbReference>
<feature type="domain" description="UBX" evidence="2">
    <location>
        <begin position="236"/>
        <end position="313"/>
    </location>
</feature>
<evidence type="ECO:0000256" key="1">
    <source>
        <dbReference type="ARBA" id="ARBA00023054"/>
    </source>
</evidence>
<organism evidence="3">
    <name type="scientific">Trypanosoma vivax (strain Y486)</name>
    <dbReference type="NCBI Taxonomy" id="1055687"/>
    <lineage>
        <taxon>Eukaryota</taxon>
        <taxon>Discoba</taxon>
        <taxon>Euglenozoa</taxon>
        <taxon>Kinetoplastea</taxon>
        <taxon>Metakinetoplastina</taxon>
        <taxon>Trypanosomatida</taxon>
        <taxon>Trypanosomatidae</taxon>
        <taxon>Trypanosoma</taxon>
        <taxon>Duttonella</taxon>
    </lineage>
</organism>
<dbReference type="AlphaFoldDB" id="G0U3S3"/>
<dbReference type="CDD" id="cd01767">
    <property type="entry name" value="UBX"/>
    <property type="match status" value="1"/>
</dbReference>
<sequence length="317" mass="36382">MSIASEIQSRSGLRLHVASGSLEEARREALDRGVYLLVYLHCPTHENTNTFIDDVLQNTPLREILETRFVFFASSVMEETGHRLALDFEATTFPCLFVQFRHRTLLKVQGLLAPDDLLRHFTLMFDHFDSHLAAEVVLRNEREARLRRQAEEEQRLLDMEAVDRERIRQYEEKNRARRAQLLASVMSSEVTMREQLMVEEATELGEICKELTEGCVRYERSQVLLRLPPEPPKDADPSTVVTISIRSLCGKQHRRRFYRTDSLGSLRDYAISLEDYNGSGFDLITGYPPRPLETDGNKSIGEVPLLLPSAVVLMHPV</sequence>
<dbReference type="SMART" id="SM00166">
    <property type="entry name" value="UBX"/>
    <property type="match status" value="1"/>
</dbReference>
<dbReference type="GO" id="GO:0005783">
    <property type="term" value="C:endoplasmic reticulum"/>
    <property type="evidence" value="ECO:0007669"/>
    <property type="project" value="TreeGrafter"/>
</dbReference>
<dbReference type="InterPro" id="IPR036249">
    <property type="entry name" value="Thioredoxin-like_sf"/>
</dbReference>
<dbReference type="PANTHER" id="PTHR23322:SF1">
    <property type="entry name" value="FAS-ASSOCIATED FACTOR 2"/>
    <property type="match status" value="1"/>
</dbReference>
<evidence type="ECO:0000259" key="2">
    <source>
        <dbReference type="PROSITE" id="PS50033"/>
    </source>
</evidence>
<dbReference type="Pfam" id="PF00789">
    <property type="entry name" value="UBX"/>
    <property type="match status" value="1"/>
</dbReference>
<dbReference type="InterPro" id="IPR001012">
    <property type="entry name" value="UBX_dom"/>
</dbReference>
<dbReference type="InterPro" id="IPR006577">
    <property type="entry name" value="UAS"/>
</dbReference>
<dbReference type="PROSITE" id="PS50033">
    <property type="entry name" value="UBX"/>
    <property type="match status" value="1"/>
</dbReference>
<proteinExistence type="predicted"/>
<accession>G0U3S3</accession>
<reference evidence="3" key="1">
    <citation type="journal article" date="2012" name="Proc. Natl. Acad. Sci. U.S.A.">
        <title>Antigenic diversity is generated by distinct evolutionary mechanisms in African trypanosome species.</title>
        <authorList>
            <person name="Jackson A.P."/>
            <person name="Berry A."/>
            <person name="Aslett M."/>
            <person name="Allison H.C."/>
            <person name="Burton P."/>
            <person name="Vavrova-Anderson J."/>
            <person name="Brown R."/>
            <person name="Browne H."/>
            <person name="Corton N."/>
            <person name="Hauser H."/>
            <person name="Gamble J."/>
            <person name="Gilderthorp R."/>
            <person name="Marcello L."/>
            <person name="McQuillan J."/>
            <person name="Otto T.D."/>
            <person name="Quail M.A."/>
            <person name="Sanders M.J."/>
            <person name="van Tonder A."/>
            <person name="Ginger M.L."/>
            <person name="Field M.C."/>
            <person name="Barry J.D."/>
            <person name="Hertz-Fowler C."/>
            <person name="Berriman M."/>
        </authorList>
    </citation>
    <scope>NUCLEOTIDE SEQUENCE</scope>
    <source>
        <strain evidence="3">Y486</strain>
    </source>
</reference>
<dbReference type="Gene3D" id="3.10.20.90">
    <property type="entry name" value="Phosphatidylinositol 3-kinase Catalytic Subunit, Chain A, domain 1"/>
    <property type="match status" value="1"/>
</dbReference>
<gene>
    <name evidence="3" type="ORF">TVY486_0907530</name>
</gene>
<dbReference type="SUPFAM" id="SSF52833">
    <property type="entry name" value="Thioredoxin-like"/>
    <property type="match status" value="1"/>
</dbReference>
<protein>
    <recommendedName>
        <fullName evidence="2">UBX domain-containing protein</fullName>
    </recommendedName>
</protein>
<name>G0U3S3_TRYVY</name>
<dbReference type="GO" id="GO:0036503">
    <property type="term" value="P:ERAD pathway"/>
    <property type="evidence" value="ECO:0007669"/>
    <property type="project" value="TreeGrafter"/>
</dbReference>
<dbReference type="EMBL" id="HE573025">
    <property type="protein sequence ID" value="CCC50932.1"/>
    <property type="molecule type" value="Genomic_DNA"/>
</dbReference>
<dbReference type="PANTHER" id="PTHR23322">
    <property type="entry name" value="FAS-ASSOCIATED PROTEIN"/>
    <property type="match status" value="1"/>
</dbReference>
<keyword evidence="1" id="KW-0175">Coiled coil</keyword>
<dbReference type="SUPFAM" id="SSF54236">
    <property type="entry name" value="Ubiquitin-like"/>
    <property type="match status" value="1"/>
</dbReference>
<dbReference type="OMA" id="QISVRCP"/>
<dbReference type="InterPro" id="IPR050730">
    <property type="entry name" value="UBX_domain-protein"/>
</dbReference>
<dbReference type="GO" id="GO:0043130">
    <property type="term" value="F:ubiquitin binding"/>
    <property type="evidence" value="ECO:0007669"/>
    <property type="project" value="TreeGrafter"/>
</dbReference>
<dbReference type="VEuPathDB" id="TriTrypDB:TvY486_0907530"/>